<keyword evidence="4" id="KW-1185">Reference proteome</keyword>
<feature type="compositionally biased region" description="Low complexity" evidence="1">
    <location>
        <begin position="110"/>
        <end position="136"/>
    </location>
</feature>
<sequence>MSVTCRGGPTAHAWAQHRETITRMYWDEGKTLKQVVEYMRSNHDFTATLRMYKLRLKNWGLIKNIKKEDADRLLDDASNGALSAAQVPTIQGRPIGSKRFQGRLHRAAVTSAKSLSPSPTASSSDAVADSSTPASALARRSTSPVADNIDPPAVFGLSETCLQMVWQFSHVQFSNGQWDLPGIHYDFEADKGCMGWLNTNVAAVRLLQDRLSPSNWQLLREAFDQLEYSLISRDIGVVWGTCHSVLKLSRVGTELGRVFLRWMAGLSRIRLGRLHPFTVFFVTMEKMEIDEIRSAAESMLKAQFDVVAKHNRADHIYHISHHMHAGRRLFDQGALSFPYLRQVFASALETLRNYHEGPGGLGWASWAAILLAQLLLNQGRHGEARAALLDICRWLEAFPLPEFDIDSLPESEKVTMRLLGWLQTHIGPAQTSQIDHPLTKQVDTSIQRIVLAMLSLEHTLAQSQPGSSAFRVFEDDIDLIINDDMRILKIVDDDCKDHDWKPLLLR</sequence>
<comment type="caution">
    <text evidence="3">The sequence shown here is derived from an EMBL/GenBank/DDBJ whole genome shotgun (WGS) entry which is preliminary data.</text>
</comment>
<evidence type="ECO:0000313" key="3">
    <source>
        <dbReference type="EMBL" id="KAK8132999.1"/>
    </source>
</evidence>
<dbReference type="EMBL" id="JAQQWP010000001">
    <property type="protein sequence ID" value="KAK8132999.1"/>
    <property type="molecule type" value="Genomic_DNA"/>
</dbReference>
<accession>A0AAW0RE29</accession>
<dbReference type="AlphaFoldDB" id="A0AAW0RE29"/>
<dbReference type="PANTHER" id="PTHR38788">
    <property type="entry name" value="CLR5 DOMAIN-CONTAINING PROTEIN"/>
    <property type="match status" value="1"/>
</dbReference>
<evidence type="ECO:0000259" key="2">
    <source>
        <dbReference type="Pfam" id="PF14420"/>
    </source>
</evidence>
<name>A0AAW0RE29_9PEZI</name>
<proteinExistence type="predicted"/>
<gene>
    <name evidence="3" type="ORF">PG999_001172</name>
</gene>
<reference evidence="3 4" key="1">
    <citation type="submission" date="2023-01" db="EMBL/GenBank/DDBJ databases">
        <title>Analysis of 21 Apiospora genomes using comparative genomics revels a genus with tremendous synthesis potential of carbohydrate active enzymes and secondary metabolites.</title>
        <authorList>
            <person name="Sorensen T."/>
        </authorList>
    </citation>
    <scope>NUCLEOTIDE SEQUENCE [LARGE SCALE GENOMIC DNA]</scope>
    <source>
        <strain evidence="3 4">CBS 117206</strain>
    </source>
</reference>
<dbReference type="InterPro" id="IPR025676">
    <property type="entry name" value="Clr5_dom"/>
</dbReference>
<protein>
    <submittedName>
        <fullName evidence="3">Clr5 domain-containing protein</fullName>
    </submittedName>
</protein>
<evidence type="ECO:0000256" key="1">
    <source>
        <dbReference type="SAM" id="MobiDB-lite"/>
    </source>
</evidence>
<dbReference type="PANTHER" id="PTHR38788:SF3">
    <property type="entry name" value="CLR5 DOMAIN-CONTAINING PROTEIN"/>
    <property type="match status" value="1"/>
</dbReference>
<dbReference type="Proteomes" id="UP001392437">
    <property type="component" value="Unassembled WGS sequence"/>
</dbReference>
<feature type="region of interest" description="Disordered" evidence="1">
    <location>
        <begin position="109"/>
        <end position="144"/>
    </location>
</feature>
<evidence type="ECO:0000313" key="4">
    <source>
        <dbReference type="Proteomes" id="UP001392437"/>
    </source>
</evidence>
<organism evidence="3 4">
    <name type="scientific">Apiospora kogelbergensis</name>
    <dbReference type="NCBI Taxonomy" id="1337665"/>
    <lineage>
        <taxon>Eukaryota</taxon>
        <taxon>Fungi</taxon>
        <taxon>Dikarya</taxon>
        <taxon>Ascomycota</taxon>
        <taxon>Pezizomycotina</taxon>
        <taxon>Sordariomycetes</taxon>
        <taxon>Xylariomycetidae</taxon>
        <taxon>Amphisphaeriales</taxon>
        <taxon>Apiosporaceae</taxon>
        <taxon>Apiospora</taxon>
    </lineage>
</organism>
<dbReference type="Pfam" id="PF14420">
    <property type="entry name" value="Clr5"/>
    <property type="match status" value="1"/>
</dbReference>
<feature type="domain" description="Clr5" evidence="2">
    <location>
        <begin position="11"/>
        <end position="61"/>
    </location>
</feature>